<dbReference type="GeneID" id="54465693"/>
<evidence type="ECO:0000256" key="1">
    <source>
        <dbReference type="SAM" id="MobiDB-lite"/>
    </source>
</evidence>
<evidence type="ECO:0000313" key="2">
    <source>
        <dbReference type="EMBL" id="KAF2817866.1"/>
    </source>
</evidence>
<dbReference type="RefSeq" id="XP_033584830.1">
    <property type="nucleotide sequence ID" value="XM_033724800.1"/>
</dbReference>
<sequence length="390" mass="45420">MKREGIEQLRQNWLQQRRQLLRDRRKRSNSDRDKELAKGQNSSHRVKKSLRLCKSAAAHDEMAHILKSLDADGKGEETVKKKLEGAPCAKGRGDEDEAEGIPRPHSPDNTNEQRFIWPSRFPVRRLVPLKFSGLPREIQQRIISYTVGFGSIILHQTYVEHSQWGTWIMTSRHSRGNMVIATYMALSLTSRDICAMAREGIWGTNTIDAWDWGILSRLLQAVQPRTIRLIRSVLLRDFRGECQITHDVLRNLSLNSLTFVATPWYNPRSSSAQFRQYVVQQQDSLLDAHLTTLTTLRRQAGKYRLKIKYLSDYNGAFQYHESLVLRYHLLARYPGVVPLNPAEIRRISEHLEQRFTREFVRRENLQRESAERMVAEGQDLLRYLDHPEPT</sequence>
<dbReference type="EMBL" id="MU003692">
    <property type="protein sequence ID" value="KAF2817866.1"/>
    <property type="molecule type" value="Genomic_DNA"/>
</dbReference>
<evidence type="ECO:0000313" key="3">
    <source>
        <dbReference type="Proteomes" id="UP000504636"/>
    </source>
</evidence>
<feature type="compositionally biased region" description="Basic and acidic residues" evidence="1">
    <location>
        <begin position="28"/>
        <end position="37"/>
    </location>
</feature>
<reference evidence="2 4" key="1">
    <citation type="journal article" date="2020" name="Stud. Mycol.">
        <title>101 Dothideomycetes genomes: a test case for predicting lifestyles and emergence of pathogens.</title>
        <authorList>
            <person name="Haridas S."/>
            <person name="Albert R."/>
            <person name="Binder M."/>
            <person name="Bloem J."/>
            <person name="Labutti K."/>
            <person name="Salamov A."/>
            <person name="Andreopoulos B."/>
            <person name="Baker S."/>
            <person name="Barry K."/>
            <person name="Bills G."/>
            <person name="Bluhm B."/>
            <person name="Cannon C."/>
            <person name="Castanera R."/>
            <person name="Culley D."/>
            <person name="Daum C."/>
            <person name="Ezra D."/>
            <person name="Gonzalez J."/>
            <person name="Henrissat B."/>
            <person name="Kuo A."/>
            <person name="Liang C."/>
            <person name="Lipzen A."/>
            <person name="Lutzoni F."/>
            <person name="Magnuson J."/>
            <person name="Mondo S."/>
            <person name="Nolan M."/>
            <person name="Ohm R."/>
            <person name="Pangilinan J."/>
            <person name="Park H.-J."/>
            <person name="Ramirez L."/>
            <person name="Alfaro M."/>
            <person name="Sun H."/>
            <person name="Tritt A."/>
            <person name="Yoshinaga Y."/>
            <person name="Zwiers L.-H."/>
            <person name="Turgeon B."/>
            <person name="Goodwin S."/>
            <person name="Spatafora J."/>
            <person name="Crous P."/>
            <person name="Grigoriev I."/>
        </authorList>
    </citation>
    <scope>NUCLEOTIDE SEQUENCE</scope>
    <source>
        <strain evidence="2 4">CBS 304.34</strain>
    </source>
</reference>
<dbReference type="Proteomes" id="UP000504636">
    <property type="component" value="Unplaced"/>
</dbReference>
<organism evidence="2">
    <name type="scientific">Mytilinidion resinicola</name>
    <dbReference type="NCBI Taxonomy" id="574789"/>
    <lineage>
        <taxon>Eukaryota</taxon>
        <taxon>Fungi</taxon>
        <taxon>Dikarya</taxon>
        <taxon>Ascomycota</taxon>
        <taxon>Pezizomycotina</taxon>
        <taxon>Dothideomycetes</taxon>
        <taxon>Pleosporomycetidae</taxon>
        <taxon>Mytilinidiales</taxon>
        <taxon>Mytilinidiaceae</taxon>
        <taxon>Mytilinidion</taxon>
    </lineage>
</organism>
<feature type="region of interest" description="Disordered" evidence="1">
    <location>
        <begin position="86"/>
        <end position="113"/>
    </location>
</feature>
<proteinExistence type="predicted"/>
<protein>
    <submittedName>
        <fullName evidence="2 4">Uncharacterized protein</fullName>
    </submittedName>
</protein>
<keyword evidence="3" id="KW-1185">Reference proteome</keyword>
<accession>A0A6A6ZA28</accession>
<name>A0A6A6ZA28_9PEZI</name>
<feature type="region of interest" description="Disordered" evidence="1">
    <location>
        <begin position="19"/>
        <end position="48"/>
    </location>
</feature>
<reference evidence="4" key="3">
    <citation type="submission" date="2025-04" db="UniProtKB">
        <authorList>
            <consortium name="RefSeq"/>
        </authorList>
    </citation>
    <scope>IDENTIFICATION</scope>
    <source>
        <strain evidence="4">CBS 304.34</strain>
    </source>
</reference>
<dbReference type="AlphaFoldDB" id="A0A6A6ZA28"/>
<reference evidence="4" key="2">
    <citation type="submission" date="2020-04" db="EMBL/GenBank/DDBJ databases">
        <authorList>
            <consortium name="NCBI Genome Project"/>
        </authorList>
    </citation>
    <scope>NUCLEOTIDE SEQUENCE</scope>
    <source>
        <strain evidence="4">CBS 304.34</strain>
    </source>
</reference>
<evidence type="ECO:0000313" key="4">
    <source>
        <dbReference type="RefSeq" id="XP_033584830.1"/>
    </source>
</evidence>
<gene>
    <name evidence="2 4" type="ORF">BDZ99DRAFT_514082</name>
</gene>